<dbReference type="AlphaFoldDB" id="A0A1M7G165"/>
<dbReference type="OrthoDB" id="334160at2"/>
<evidence type="ECO:0000313" key="2">
    <source>
        <dbReference type="EMBL" id="SHM10013.1"/>
    </source>
</evidence>
<accession>A0A1M7G165</accession>
<sequence>MGVSLNPHTVNQLIKGTEIYGENESLSTICLVLKGRVLIQNDGSRVVVGSGSFIGVTDLYAGRFVSSYIAFDDVVLFPFEVTNKDSIKAIIEGNKDYSGLLVASLSRYLVEVSKTYVEFDLKAKKLYEFLCYAYSEFKTLAAKVGFRVNPMDSLETLEPFPAEVLRNRVNMDYYSVLSKVPVDIQKAFFACGEALTTRHVNEIAADFITYITETRERAVYVSQLLEYMISETGDSLFYQAINIAIEVHKLGKKNEELDVLIDQIIEEINSAEKLLSTKTARALYINRDRMEQLYSVLLTGTSVEIDKKDTDNDQLQEVDEMKVMNELQDSMRKIIEYAQLGSDETVELKKYVAMFRNLTDKYDSSDEARAIRRGISKMFYPMYQTVFLRAYNEKNTDKVIDLFLRYGFFDETLLTKQQLVELYYLDTQIDESIPCKVYNIRDWLVEIYEGRREPSKSEFDLDYTESIREMKRSIRMSAEEEKALLNDSLKKLNYEIINMFQCNNRLVNGQVYSFIPILHQDMFVKSLRSTYVTAAKVNYVINQLREIDYSVFYREALYYDAEKNIEKEYIQKEVFPDIILLPTAGINGVMWQEISGKKRDTSGRFLLPCFAEVELEDMLIKVFGRFHWELCRSIQGTAWNNIKYKSLTSEYVDYIQFYKKNRDLSPETKERIKSQIQKGKSNSREIFVIDYVNWIKNESKGAIRLNKYVRELLAMYCPFKKPIRERLMNQPLFAEAMTRFNRENSKKIHEIDLRYKALEKEGIELTQELIETRAYYNEL</sequence>
<name>A0A1M7G165_9FIRM</name>
<keyword evidence="1" id="KW-0175">Coiled coil</keyword>
<reference evidence="2 3" key="1">
    <citation type="submission" date="2016-11" db="EMBL/GenBank/DDBJ databases">
        <authorList>
            <person name="Jaros S."/>
            <person name="Januszkiewicz K."/>
            <person name="Wedrychowicz H."/>
        </authorList>
    </citation>
    <scope>NUCLEOTIDE SEQUENCE [LARGE SCALE GENOMIC DNA]</scope>
    <source>
        <strain evidence="2 3">DSM 15930</strain>
    </source>
</reference>
<organism evidence="2 3">
    <name type="scientific">Anaerosporobacter mobilis DSM 15930</name>
    <dbReference type="NCBI Taxonomy" id="1120996"/>
    <lineage>
        <taxon>Bacteria</taxon>
        <taxon>Bacillati</taxon>
        <taxon>Bacillota</taxon>
        <taxon>Clostridia</taxon>
        <taxon>Lachnospirales</taxon>
        <taxon>Lachnospiraceae</taxon>
        <taxon>Anaerosporobacter</taxon>
    </lineage>
</organism>
<dbReference type="Proteomes" id="UP000184038">
    <property type="component" value="Unassembled WGS sequence"/>
</dbReference>
<protein>
    <recommendedName>
        <fullName evidence="4">Cyclic nucleotide-binding domain-containing protein</fullName>
    </recommendedName>
</protein>
<dbReference type="EMBL" id="FRCP01000006">
    <property type="protein sequence ID" value="SHM10013.1"/>
    <property type="molecule type" value="Genomic_DNA"/>
</dbReference>
<dbReference type="RefSeq" id="WP_073283083.1">
    <property type="nucleotide sequence ID" value="NZ_FRCP01000006.1"/>
</dbReference>
<evidence type="ECO:0008006" key="4">
    <source>
        <dbReference type="Google" id="ProtNLM"/>
    </source>
</evidence>
<dbReference type="InterPro" id="IPR018490">
    <property type="entry name" value="cNMP-bd_dom_sf"/>
</dbReference>
<evidence type="ECO:0000313" key="3">
    <source>
        <dbReference type="Proteomes" id="UP000184038"/>
    </source>
</evidence>
<dbReference type="STRING" id="1120996.SAMN02746066_00766"/>
<feature type="coiled-coil region" evidence="1">
    <location>
        <begin position="254"/>
        <end position="281"/>
    </location>
</feature>
<dbReference type="SUPFAM" id="SSF51206">
    <property type="entry name" value="cAMP-binding domain-like"/>
    <property type="match status" value="1"/>
</dbReference>
<gene>
    <name evidence="2" type="ORF">SAMN02746066_00766</name>
</gene>
<evidence type="ECO:0000256" key="1">
    <source>
        <dbReference type="SAM" id="Coils"/>
    </source>
</evidence>
<keyword evidence="3" id="KW-1185">Reference proteome</keyword>
<proteinExistence type="predicted"/>